<dbReference type="InterPro" id="IPR002048">
    <property type="entry name" value="EF_hand_dom"/>
</dbReference>
<dbReference type="OrthoDB" id="1902587at2759"/>
<dbReference type="PANTHER" id="PTHR46222">
    <property type="entry name" value="PEPTIDYL-PROLYL CIS-TRANS ISOMERASE FKBP7/14"/>
    <property type="match status" value="1"/>
</dbReference>
<proteinExistence type="predicted"/>
<evidence type="ECO:0000256" key="10">
    <source>
        <dbReference type="PROSITE-ProRule" id="PRU00277"/>
    </source>
</evidence>
<evidence type="ECO:0000256" key="9">
    <source>
        <dbReference type="ARBA" id="ARBA00023235"/>
    </source>
</evidence>
<evidence type="ECO:0000256" key="2">
    <source>
        <dbReference type="ARBA" id="ARBA00013194"/>
    </source>
</evidence>
<evidence type="ECO:0000256" key="5">
    <source>
        <dbReference type="ARBA" id="ARBA00022824"/>
    </source>
</evidence>
<evidence type="ECO:0000256" key="8">
    <source>
        <dbReference type="ARBA" id="ARBA00023180"/>
    </source>
</evidence>
<dbReference type="AlphaFoldDB" id="A0A1E7FY65"/>
<evidence type="ECO:0000256" key="7">
    <source>
        <dbReference type="ARBA" id="ARBA00023110"/>
    </source>
</evidence>
<dbReference type="Gene3D" id="1.10.238.10">
    <property type="entry name" value="EF-hand"/>
    <property type="match status" value="1"/>
</dbReference>
<keyword evidence="8" id="KW-0325">Glycoprotein</keyword>
<dbReference type="Proteomes" id="UP000095751">
    <property type="component" value="Unassembled WGS sequence"/>
</dbReference>
<dbReference type="SUPFAM" id="SSF47473">
    <property type="entry name" value="EF-hand"/>
    <property type="match status" value="1"/>
</dbReference>
<evidence type="ECO:0000256" key="4">
    <source>
        <dbReference type="ARBA" id="ARBA00022737"/>
    </source>
</evidence>
<keyword evidence="4" id="KW-0677">Repeat</keyword>
<feature type="domain" description="PPIase FKBP-type" evidence="13">
    <location>
        <begin position="53"/>
        <end position="148"/>
    </location>
</feature>
<gene>
    <name evidence="15" type="ORF">FRACYDRAFT_233253</name>
</gene>
<dbReference type="FunFam" id="3.10.50.40:FF:000006">
    <property type="entry name" value="Peptidyl-prolyl cis-trans isomerase"/>
    <property type="match status" value="1"/>
</dbReference>
<keyword evidence="6" id="KW-0106">Calcium</keyword>
<evidence type="ECO:0000256" key="11">
    <source>
        <dbReference type="SAM" id="MobiDB-lite"/>
    </source>
</evidence>
<dbReference type="PROSITE" id="PS00018">
    <property type="entry name" value="EF_HAND_1"/>
    <property type="match status" value="2"/>
</dbReference>
<evidence type="ECO:0000256" key="6">
    <source>
        <dbReference type="ARBA" id="ARBA00022837"/>
    </source>
</evidence>
<keyword evidence="7 10" id="KW-0697">Rotamase</keyword>
<dbReference type="KEGG" id="fcy:FRACYDRAFT_233253"/>
<feature type="domain" description="EF-hand" evidence="14">
    <location>
        <begin position="156"/>
        <end position="184"/>
    </location>
</feature>
<evidence type="ECO:0000259" key="13">
    <source>
        <dbReference type="PROSITE" id="PS50059"/>
    </source>
</evidence>
<keyword evidence="16" id="KW-1185">Reference proteome</keyword>
<keyword evidence="3 12" id="KW-0732">Signal</keyword>
<dbReference type="PROSITE" id="PS50222">
    <property type="entry name" value="EF_HAND_2"/>
    <property type="match status" value="1"/>
</dbReference>
<dbReference type="Pfam" id="PF00254">
    <property type="entry name" value="FKBP_C"/>
    <property type="match status" value="1"/>
</dbReference>
<dbReference type="GO" id="GO:0003755">
    <property type="term" value="F:peptidyl-prolyl cis-trans isomerase activity"/>
    <property type="evidence" value="ECO:0007669"/>
    <property type="project" value="UniProtKB-KW"/>
</dbReference>
<dbReference type="InterPro" id="IPR052273">
    <property type="entry name" value="PPIase_FKBP"/>
</dbReference>
<dbReference type="EMBL" id="KV784353">
    <property type="protein sequence ID" value="OEU23087.1"/>
    <property type="molecule type" value="Genomic_DNA"/>
</dbReference>
<keyword evidence="5" id="KW-0256">Endoplasmic reticulum</keyword>
<keyword evidence="9 10" id="KW-0413">Isomerase</keyword>
<dbReference type="PROSITE" id="PS50059">
    <property type="entry name" value="FKBP_PPIASE"/>
    <property type="match status" value="1"/>
</dbReference>
<dbReference type="GO" id="GO:0005509">
    <property type="term" value="F:calcium ion binding"/>
    <property type="evidence" value="ECO:0007669"/>
    <property type="project" value="InterPro"/>
</dbReference>
<feature type="region of interest" description="Disordered" evidence="11">
    <location>
        <begin position="180"/>
        <end position="220"/>
    </location>
</feature>
<reference evidence="15 16" key="1">
    <citation type="submission" date="2016-09" db="EMBL/GenBank/DDBJ databases">
        <title>Extensive genetic diversity and differential bi-allelic expression allows diatom success in the polar Southern Ocean.</title>
        <authorList>
            <consortium name="DOE Joint Genome Institute"/>
            <person name="Mock T."/>
            <person name="Otillar R.P."/>
            <person name="Strauss J."/>
            <person name="Dupont C."/>
            <person name="Frickenhaus S."/>
            <person name="Maumus F."/>
            <person name="Mcmullan M."/>
            <person name="Sanges R."/>
            <person name="Schmutz J."/>
            <person name="Toseland A."/>
            <person name="Valas R."/>
            <person name="Veluchamy A."/>
            <person name="Ward B.J."/>
            <person name="Allen A."/>
            <person name="Barry K."/>
            <person name="Falciatore A."/>
            <person name="Ferrante M."/>
            <person name="Fortunato A.E."/>
            <person name="Gloeckner G."/>
            <person name="Gruber A."/>
            <person name="Hipkin R."/>
            <person name="Janech M."/>
            <person name="Kroth P."/>
            <person name="Leese F."/>
            <person name="Lindquist E."/>
            <person name="Lyon B.R."/>
            <person name="Martin J."/>
            <person name="Mayer C."/>
            <person name="Parker M."/>
            <person name="Quesneville H."/>
            <person name="Raymond J."/>
            <person name="Uhlig C."/>
            <person name="Valentin K.U."/>
            <person name="Worden A.Z."/>
            <person name="Armbrust E.V."/>
            <person name="Bowler C."/>
            <person name="Green B."/>
            <person name="Moulton V."/>
            <person name="Van Oosterhout C."/>
            <person name="Grigoriev I."/>
        </authorList>
    </citation>
    <scope>NUCLEOTIDE SEQUENCE [LARGE SCALE GENOMIC DNA]</scope>
    <source>
        <strain evidence="15 16">CCMP1102</strain>
    </source>
</reference>
<name>A0A1E7FY65_9STRA</name>
<feature type="signal peptide" evidence="12">
    <location>
        <begin position="1"/>
        <end position="20"/>
    </location>
</feature>
<evidence type="ECO:0000256" key="3">
    <source>
        <dbReference type="ARBA" id="ARBA00022729"/>
    </source>
</evidence>
<evidence type="ECO:0000313" key="16">
    <source>
        <dbReference type="Proteomes" id="UP000095751"/>
    </source>
</evidence>
<protein>
    <recommendedName>
        <fullName evidence="2 10">peptidylprolyl isomerase</fullName>
        <ecNumber evidence="2 10">5.2.1.8</ecNumber>
    </recommendedName>
</protein>
<dbReference type="InParanoid" id="A0A1E7FY65"/>
<comment type="catalytic activity">
    <reaction evidence="1 10">
        <text>[protein]-peptidylproline (omega=180) = [protein]-peptidylproline (omega=0)</text>
        <dbReference type="Rhea" id="RHEA:16237"/>
        <dbReference type="Rhea" id="RHEA-COMP:10747"/>
        <dbReference type="Rhea" id="RHEA-COMP:10748"/>
        <dbReference type="ChEBI" id="CHEBI:83833"/>
        <dbReference type="ChEBI" id="CHEBI:83834"/>
        <dbReference type="EC" id="5.2.1.8"/>
    </reaction>
</comment>
<dbReference type="GO" id="GO:0005783">
    <property type="term" value="C:endoplasmic reticulum"/>
    <property type="evidence" value="ECO:0007669"/>
    <property type="project" value="UniProtKB-ARBA"/>
</dbReference>
<dbReference type="InterPro" id="IPR046357">
    <property type="entry name" value="PPIase_dom_sf"/>
</dbReference>
<organism evidence="15 16">
    <name type="scientific">Fragilariopsis cylindrus CCMP1102</name>
    <dbReference type="NCBI Taxonomy" id="635003"/>
    <lineage>
        <taxon>Eukaryota</taxon>
        <taxon>Sar</taxon>
        <taxon>Stramenopiles</taxon>
        <taxon>Ochrophyta</taxon>
        <taxon>Bacillariophyta</taxon>
        <taxon>Bacillariophyceae</taxon>
        <taxon>Bacillariophycidae</taxon>
        <taxon>Bacillariales</taxon>
        <taxon>Bacillariaceae</taxon>
        <taxon>Fragilariopsis</taxon>
    </lineage>
</organism>
<sequence>MMKYTAAVLTLLSVAVAVSAEETADPKVIPGKLNVHRYEGPKDCDDDDKIMAGKFVKMHYTGSIHESSEAGEKGKKFDSSLDRGNTFDFQVGVGQVIKGWDVGLVGLCKGVKANIVIPPDMGYGDQGAGADIPGGATLNFDVDVVEISGVAPPGPNLWKEIDFDEDGKLTKDEVEKFFQEKHGNGMPDGLWDNEDKDKDGFISWDEFGGPKGTNPSEAEL</sequence>
<evidence type="ECO:0000256" key="12">
    <source>
        <dbReference type="SAM" id="SignalP"/>
    </source>
</evidence>
<evidence type="ECO:0000313" key="15">
    <source>
        <dbReference type="EMBL" id="OEU23087.1"/>
    </source>
</evidence>
<dbReference type="Gene3D" id="3.10.50.40">
    <property type="match status" value="1"/>
</dbReference>
<dbReference type="SUPFAM" id="SSF54534">
    <property type="entry name" value="FKBP-like"/>
    <property type="match status" value="1"/>
</dbReference>
<dbReference type="InterPro" id="IPR018247">
    <property type="entry name" value="EF_Hand_1_Ca_BS"/>
</dbReference>
<accession>A0A1E7FY65</accession>
<dbReference type="PANTHER" id="PTHR46222:SF3">
    <property type="entry name" value="PEPTIDYLPROLYL ISOMERASE"/>
    <property type="match status" value="1"/>
</dbReference>
<evidence type="ECO:0000259" key="14">
    <source>
        <dbReference type="PROSITE" id="PS50222"/>
    </source>
</evidence>
<feature type="chain" id="PRO_5009193666" description="peptidylprolyl isomerase" evidence="12">
    <location>
        <begin position="21"/>
        <end position="220"/>
    </location>
</feature>
<dbReference type="Pfam" id="PF13499">
    <property type="entry name" value="EF-hand_7"/>
    <property type="match status" value="1"/>
</dbReference>
<dbReference type="InterPro" id="IPR001179">
    <property type="entry name" value="PPIase_FKBP_dom"/>
</dbReference>
<dbReference type="InterPro" id="IPR011992">
    <property type="entry name" value="EF-hand-dom_pair"/>
</dbReference>
<dbReference type="EC" id="5.2.1.8" evidence="2 10"/>
<evidence type="ECO:0000256" key="1">
    <source>
        <dbReference type="ARBA" id="ARBA00000971"/>
    </source>
</evidence>